<dbReference type="EMBL" id="LQYT01000013">
    <property type="protein sequence ID" value="KYD22100.1"/>
    <property type="molecule type" value="Genomic_DNA"/>
</dbReference>
<name>A0A150MC53_9BACI</name>
<organism evidence="1 2">
    <name type="scientific">Caldibacillus debilis</name>
    <dbReference type="NCBI Taxonomy" id="301148"/>
    <lineage>
        <taxon>Bacteria</taxon>
        <taxon>Bacillati</taxon>
        <taxon>Bacillota</taxon>
        <taxon>Bacilli</taxon>
        <taxon>Bacillales</taxon>
        <taxon>Bacillaceae</taxon>
        <taxon>Caldibacillus</taxon>
    </lineage>
</organism>
<protein>
    <submittedName>
        <fullName evidence="1">Uncharacterized protein</fullName>
    </submittedName>
</protein>
<dbReference type="STRING" id="301148.B4135_1445"/>
<evidence type="ECO:0000313" key="1">
    <source>
        <dbReference type="EMBL" id="KYD22100.1"/>
    </source>
</evidence>
<evidence type="ECO:0000313" key="2">
    <source>
        <dbReference type="Proteomes" id="UP000075683"/>
    </source>
</evidence>
<dbReference type="Proteomes" id="UP000075683">
    <property type="component" value="Unassembled WGS sequence"/>
</dbReference>
<dbReference type="AlphaFoldDB" id="A0A150MC53"/>
<gene>
    <name evidence="1" type="ORF">B4135_1445</name>
</gene>
<proteinExistence type="predicted"/>
<comment type="caution">
    <text evidence="1">The sequence shown here is derived from an EMBL/GenBank/DDBJ whole genome shotgun (WGS) entry which is preliminary data.</text>
</comment>
<sequence>MESFWKGRRLPDKNSFLAIPLFLGSAGGVSEARFGESAL</sequence>
<reference evidence="1 2" key="1">
    <citation type="submission" date="2016-01" db="EMBL/GenBank/DDBJ databases">
        <title>Draft Genome Sequences of Seven Thermophilic Sporeformers Isolated from Foods.</title>
        <authorList>
            <person name="Berendsen E.M."/>
            <person name="Wells-Bennik M.H."/>
            <person name="Krawcyk A.O."/>
            <person name="De Jong A."/>
            <person name="Holsappel S."/>
            <person name="Eijlander R.T."/>
            <person name="Kuipers O.P."/>
        </authorList>
    </citation>
    <scope>NUCLEOTIDE SEQUENCE [LARGE SCALE GENOMIC DNA]</scope>
    <source>
        <strain evidence="1 2">B4135</strain>
    </source>
</reference>
<accession>A0A150MC53</accession>